<name>A0A8X8XWP6_SALSN</name>
<dbReference type="AlphaFoldDB" id="A0A8X8XWP6"/>
<protein>
    <submittedName>
        <fullName evidence="2">Uncharacterized protein</fullName>
    </submittedName>
</protein>
<reference evidence="2" key="1">
    <citation type="submission" date="2018-01" db="EMBL/GenBank/DDBJ databases">
        <authorList>
            <person name="Mao J.F."/>
        </authorList>
    </citation>
    <scope>NUCLEOTIDE SEQUENCE</scope>
    <source>
        <strain evidence="2">Huo1</strain>
        <tissue evidence="2">Leaf</tissue>
    </source>
</reference>
<feature type="region of interest" description="Disordered" evidence="1">
    <location>
        <begin position="70"/>
        <end position="157"/>
    </location>
</feature>
<evidence type="ECO:0000256" key="1">
    <source>
        <dbReference type="SAM" id="MobiDB-lite"/>
    </source>
</evidence>
<dbReference type="EMBL" id="PNBA02000006">
    <property type="protein sequence ID" value="KAG6421523.1"/>
    <property type="molecule type" value="Genomic_DNA"/>
</dbReference>
<feature type="compositionally biased region" description="Polar residues" evidence="1">
    <location>
        <begin position="147"/>
        <end position="157"/>
    </location>
</feature>
<reference evidence="2" key="2">
    <citation type="submission" date="2020-08" db="EMBL/GenBank/DDBJ databases">
        <title>Plant Genome Project.</title>
        <authorList>
            <person name="Zhang R.-G."/>
        </authorList>
    </citation>
    <scope>NUCLEOTIDE SEQUENCE</scope>
    <source>
        <strain evidence="2">Huo1</strain>
        <tissue evidence="2">Leaf</tissue>
    </source>
</reference>
<keyword evidence="3" id="KW-1185">Reference proteome</keyword>
<evidence type="ECO:0000313" key="2">
    <source>
        <dbReference type="EMBL" id="KAG6421523.1"/>
    </source>
</evidence>
<comment type="caution">
    <text evidence="2">The sequence shown here is derived from an EMBL/GenBank/DDBJ whole genome shotgun (WGS) entry which is preliminary data.</text>
</comment>
<sequence>MEEQPRSKWEELLEICITEQGLANLAALVGELEYNMGVMATTIGSKHTPGTLPSLPAINPQGKCHAVQLRSGTTYQPPQAADLGRGRKEREQEPTGDSPATDQIQRPAAHFHNGPPEASQPPEPGSDIDAEPSPAAAAPLRSCPLPEQQSPDSQFPSTVTYPESITFNIYDALKFHGKEGAEGYQECSVIQVVTDCVGEVEVTYHQTQDPLEYCLINSFTPTTDLSTCEDNVCAMIA</sequence>
<proteinExistence type="predicted"/>
<organism evidence="2">
    <name type="scientific">Salvia splendens</name>
    <name type="common">Scarlet sage</name>
    <dbReference type="NCBI Taxonomy" id="180675"/>
    <lineage>
        <taxon>Eukaryota</taxon>
        <taxon>Viridiplantae</taxon>
        <taxon>Streptophyta</taxon>
        <taxon>Embryophyta</taxon>
        <taxon>Tracheophyta</taxon>
        <taxon>Spermatophyta</taxon>
        <taxon>Magnoliopsida</taxon>
        <taxon>eudicotyledons</taxon>
        <taxon>Gunneridae</taxon>
        <taxon>Pentapetalae</taxon>
        <taxon>asterids</taxon>
        <taxon>lamiids</taxon>
        <taxon>Lamiales</taxon>
        <taxon>Lamiaceae</taxon>
        <taxon>Nepetoideae</taxon>
        <taxon>Mentheae</taxon>
        <taxon>Salviinae</taxon>
        <taxon>Salvia</taxon>
        <taxon>Salvia subgen. Calosphace</taxon>
        <taxon>core Calosphace</taxon>
    </lineage>
</organism>
<gene>
    <name evidence="2" type="ORF">SASPL_118079</name>
</gene>
<accession>A0A8X8XWP6</accession>
<dbReference type="Proteomes" id="UP000298416">
    <property type="component" value="Unassembled WGS sequence"/>
</dbReference>
<evidence type="ECO:0000313" key="3">
    <source>
        <dbReference type="Proteomes" id="UP000298416"/>
    </source>
</evidence>
<feature type="compositionally biased region" description="Basic and acidic residues" evidence="1">
    <location>
        <begin position="84"/>
        <end position="93"/>
    </location>
</feature>